<dbReference type="InParanoid" id="B9RVF5"/>
<dbReference type="Proteomes" id="UP000008311">
    <property type="component" value="Unassembled WGS sequence"/>
</dbReference>
<reference evidence="2" key="1">
    <citation type="journal article" date="2010" name="Nat. Biotechnol.">
        <title>Draft genome sequence of the oilseed species Ricinus communis.</title>
        <authorList>
            <person name="Chan A.P."/>
            <person name="Crabtree J."/>
            <person name="Zhao Q."/>
            <person name="Lorenzi H."/>
            <person name="Orvis J."/>
            <person name="Puiu D."/>
            <person name="Melake-Berhan A."/>
            <person name="Jones K.M."/>
            <person name="Redman J."/>
            <person name="Chen G."/>
            <person name="Cahoon E.B."/>
            <person name="Gedil M."/>
            <person name="Stanke M."/>
            <person name="Haas B.J."/>
            <person name="Wortman J.R."/>
            <person name="Fraser-Liggett C.M."/>
            <person name="Ravel J."/>
            <person name="Rabinowicz P.D."/>
        </authorList>
    </citation>
    <scope>NUCLEOTIDE SEQUENCE [LARGE SCALE GENOMIC DNA]</scope>
    <source>
        <strain evidence="2">cv. Hale</strain>
    </source>
</reference>
<gene>
    <name evidence="1" type="ORF">RCOM_1135280</name>
</gene>
<evidence type="ECO:0000313" key="2">
    <source>
        <dbReference type="Proteomes" id="UP000008311"/>
    </source>
</evidence>
<dbReference type="EMBL" id="EQ973820">
    <property type="protein sequence ID" value="EEF44656.1"/>
    <property type="molecule type" value="Genomic_DNA"/>
</dbReference>
<organism evidence="1 2">
    <name type="scientific">Ricinus communis</name>
    <name type="common">Castor bean</name>
    <dbReference type="NCBI Taxonomy" id="3988"/>
    <lineage>
        <taxon>Eukaryota</taxon>
        <taxon>Viridiplantae</taxon>
        <taxon>Streptophyta</taxon>
        <taxon>Embryophyta</taxon>
        <taxon>Tracheophyta</taxon>
        <taxon>Spermatophyta</taxon>
        <taxon>Magnoliopsida</taxon>
        <taxon>eudicotyledons</taxon>
        <taxon>Gunneridae</taxon>
        <taxon>Pentapetalae</taxon>
        <taxon>rosids</taxon>
        <taxon>fabids</taxon>
        <taxon>Malpighiales</taxon>
        <taxon>Euphorbiaceae</taxon>
        <taxon>Acalyphoideae</taxon>
        <taxon>Acalypheae</taxon>
        <taxon>Ricinus</taxon>
    </lineage>
</organism>
<evidence type="ECO:0000313" key="1">
    <source>
        <dbReference type="EMBL" id="EEF44656.1"/>
    </source>
</evidence>
<proteinExistence type="predicted"/>
<name>B9RVF5_RICCO</name>
<accession>B9RVF5</accession>
<protein>
    <submittedName>
        <fullName evidence="1">Uncharacterized protein</fullName>
    </submittedName>
</protein>
<keyword evidence="2" id="KW-1185">Reference proteome</keyword>
<dbReference type="AlphaFoldDB" id="B9RVF5"/>
<sequence length="159" mass="17689">MAIISGGRFSFPHGNQGNVEHIRDEQQKAFDDDGGLVPFGQTTLENGYSLGPNHNPLTSMDPTPKTVNIYLPTLNQINLPMHHGPLIYCDPRTLNELGIIPLPPPPGVGFQPKETISILSIKPPFRTQTRPTRLDLKKAKFTFNLKRIQIPKLLDPFSS</sequence>